<dbReference type="KEGG" id="ani:ANIA_06134"/>
<feature type="compositionally biased region" description="Low complexity" evidence="1">
    <location>
        <begin position="206"/>
        <end position="220"/>
    </location>
</feature>
<reference evidence="4" key="2">
    <citation type="journal article" date="2009" name="Fungal Genet. Biol.">
        <title>The 2008 update of the Aspergillus nidulans genome annotation: a community effort.</title>
        <authorList>
            <person name="Wortman J.R."/>
            <person name="Gilsenan J.M."/>
            <person name="Joardar V."/>
            <person name="Deegan J."/>
            <person name="Clutterbuck J."/>
            <person name="Andersen M.R."/>
            <person name="Archer D."/>
            <person name="Bencina M."/>
            <person name="Braus G."/>
            <person name="Coutinho P."/>
            <person name="von Dohren H."/>
            <person name="Doonan J."/>
            <person name="Driessen A.J."/>
            <person name="Durek P."/>
            <person name="Espeso E."/>
            <person name="Fekete E."/>
            <person name="Flipphi M."/>
            <person name="Estrada C.G."/>
            <person name="Geysens S."/>
            <person name="Goldman G."/>
            <person name="de Groot P.W."/>
            <person name="Hansen K."/>
            <person name="Harris S.D."/>
            <person name="Heinekamp T."/>
            <person name="Helmstaedt K."/>
            <person name="Henrissat B."/>
            <person name="Hofmann G."/>
            <person name="Homan T."/>
            <person name="Horio T."/>
            <person name="Horiuchi H."/>
            <person name="James S."/>
            <person name="Jones M."/>
            <person name="Karaffa L."/>
            <person name="Karanyi Z."/>
            <person name="Kato M."/>
            <person name="Keller N."/>
            <person name="Kelly D.E."/>
            <person name="Kiel J.A."/>
            <person name="Kim J.M."/>
            <person name="van der Klei I.J."/>
            <person name="Klis F.M."/>
            <person name="Kovalchuk A."/>
            <person name="Krasevec N."/>
            <person name="Kubicek C.P."/>
            <person name="Liu B."/>
            <person name="Maccabe A."/>
            <person name="Meyer V."/>
            <person name="Mirabito P."/>
            <person name="Miskei M."/>
            <person name="Mos M."/>
            <person name="Mullins J."/>
            <person name="Nelson D.R."/>
            <person name="Nielsen J."/>
            <person name="Oakley B.R."/>
            <person name="Osmani S.A."/>
            <person name="Pakula T."/>
            <person name="Paszewski A."/>
            <person name="Paulsen I."/>
            <person name="Pilsyk S."/>
            <person name="Pocsi I."/>
            <person name="Punt P.J."/>
            <person name="Ram A.F."/>
            <person name="Ren Q."/>
            <person name="Robellet X."/>
            <person name="Robson G."/>
            <person name="Seiboth B."/>
            <person name="van Solingen P."/>
            <person name="Specht T."/>
            <person name="Sun J."/>
            <person name="Taheri-Talesh N."/>
            <person name="Takeshita N."/>
            <person name="Ussery D."/>
            <person name="vanKuyk P.A."/>
            <person name="Visser H."/>
            <person name="van de Vondervoort P.J."/>
            <person name="de Vries R.P."/>
            <person name="Walton J."/>
            <person name="Xiang X."/>
            <person name="Xiong Y."/>
            <person name="Zeng A.P."/>
            <person name="Brandt B.W."/>
            <person name="Cornell M.J."/>
            <person name="van den Hondel C.A."/>
            <person name="Visser J."/>
            <person name="Oliver S.G."/>
            <person name="Turner G."/>
        </authorList>
    </citation>
    <scope>GENOME REANNOTATION</scope>
    <source>
        <strain evidence="4">FGSC A4 / ATCC 38163 / CBS 112.46 / NRRL 194 / M139</strain>
    </source>
</reference>
<feature type="compositionally biased region" description="Acidic residues" evidence="1">
    <location>
        <begin position="539"/>
        <end position="554"/>
    </location>
</feature>
<feature type="compositionally biased region" description="Low complexity" evidence="1">
    <location>
        <begin position="1562"/>
        <end position="1575"/>
    </location>
</feature>
<feature type="region of interest" description="Disordered" evidence="1">
    <location>
        <begin position="1366"/>
        <end position="1387"/>
    </location>
</feature>
<feature type="compositionally biased region" description="Polar residues" evidence="1">
    <location>
        <begin position="195"/>
        <end position="204"/>
    </location>
</feature>
<accession>C8V2C1</accession>
<accession>Q5AZZ6</accession>
<evidence type="ECO:0000256" key="1">
    <source>
        <dbReference type="SAM" id="MobiDB-lite"/>
    </source>
</evidence>
<feature type="region of interest" description="Disordered" evidence="1">
    <location>
        <begin position="267"/>
        <end position="299"/>
    </location>
</feature>
<dbReference type="OMA" id="MACINSA"/>
<dbReference type="OrthoDB" id="3886018at2759"/>
<dbReference type="Proteomes" id="UP000000560">
    <property type="component" value="Chromosome I"/>
</dbReference>
<organism evidence="3 4">
    <name type="scientific">Emericella nidulans (strain FGSC A4 / ATCC 38163 / CBS 112.46 / NRRL 194 / M139)</name>
    <name type="common">Aspergillus nidulans</name>
    <dbReference type="NCBI Taxonomy" id="227321"/>
    <lineage>
        <taxon>Eukaryota</taxon>
        <taxon>Fungi</taxon>
        <taxon>Dikarya</taxon>
        <taxon>Ascomycota</taxon>
        <taxon>Pezizomycotina</taxon>
        <taxon>Eurotiomycetes</taxon>
        <taxon>Eurotiomycetidae</taxon>
        <taxon>Eurotiales</taxon>
        <taxon>Aspergillaceae</taxon>
        <taxon>Aspergillus</taxon>
        <taxon>Aspergillus subgen. Nidulantes</taxon>
    </lineage>
</organism>
<dbReference type="InParanoid" id="Q5AZZ6"/>
<dbReference type="GeneID" id="2871212"/>
<dbReference type="VEuPathDB" id="FungiDB:AN6134"/>
<dbReference type="PANTHER" id="PTHR24041">
    <property type="entry name" value="MUCIN"/>
    <property type="match status" value="1"/>
</dbReference>
<feature type="compositionally biased region" description="Acidic residues" evidence="1">
    <location>
        <begin position="697"/>
        <end position="718"/>
    </location>
</feature>
<evidence type="ECO:0000256" key="2">
    <source>
        <dbReference type="SAM" id="SignalP"/>
    </source>
</evidence>
<keyword evidence="4" id="KW-1185">Reference proteome</keyword>
<feature type="compositionally biased region" description="Low complexity" evidence="1">
    <location>
        <begin position="1366"/>
        <end position="1376"/>
    </location>
</feature>
<protein>
    <submittedName>
        <fullName evidence="3">Uncharacterized protein</fullName>
    </submittedName>
</protein>
<feature type="signal peptide" evidence="2">
    <location>
        <begin position="1"/>
        <end position="21"/>
    </location>
</feature>
<feature type="region of interest" description="Disordered" evidence="1">
    <location>
        <begin position="696"/>
        <end position="718"/>
    </location>
</feature>
<feature type="compositionally biased region" description="Basic and acidic residues" evidence="1">
    <location>
        <begin position="514"/>
        <end position="535"/>
    </location>
</feature>
<feature type="region of interest" description="Disordered" evidence="1">
    <location>
        <begin position="1551"/>
        <end position="1578"/>
    </location>
</feature>
<dbReference type="HOGENOM" id="CLU_240288_0_0_1"/>
<dbReference type="InterPro" id="IPR052504">
    <property type="entry name" value="Mucin_signaling_protection"/>
</dbReference>
<name>Q5AZZ6_EMENI</name>
<proteinExistence type="predicted"/>
<dbReference type="eggNOG" id="ENOG502SNNS">
    <property type="taxonomic scope" value="Eukaryota"/>
</dbReference>
<feature type="compositionally biased region" description="Polar residues" evidence="1">
    <location>
        <begin position="221"/>
        <end position="234"/>
    </location>
</feature>
<feature type="compositionally biased region" description="Low complexity" evidence="1">
    <location>
        <begin position="181"/>
        <end position="194"/>
    </location>
</feature>
<evidence type="ECO:0000313" key="4">
    <source>
        <dbReference type="Proteomes" id="UP000000560"/>
    </source>
</evidence>
<dbReference type="PANTHER" id="PTHR24041:SF30">
    <property type="entry name" value="MUCIN-3A"/>
    <property type="match status" value="1"/>
</dbReference>
<feature type="region of interest" description="Disordered" evidence="1">
    <location>
        <begin position="167"/>
        <end position="234"/>
    </location>
</feature>
<dbReference type="EMBL" id="BN001301">
    <property type="protein sequence ID" value="CBF70112.1"/>
    <property type="molecule type" value="Genomic_DNA"/>
</dbReference>
<gene>
    <name evidence="3" type="ORF">ANIA_06134</name>
</gene>
<evidence type="ECO:0000313" key="3">
    <source>
        <dbReference type="EMBL" id="CBF70112.1"/>
    </source>
</evidence>
<sequence>MWLPMLWYACSLIASAAHAVAQVISPDNAAAESVSASTVITSYVLSPVLITSYVPTSERSDGWAGFSPSLTFPASTGGVSTSLSSSIVLIPSVSNSLGPSSSVAVSLGPNLLVSTLSVMGPVVPSSLGFPGSSILVSSSSESILSESSPSIPRTSTVAISIPSASIVPSTSSNAVPSTEGSSSSSTNAVPSTSTGEISSANTLVIPSGSSSVTPSNSPGVISSTSTSNAPGSGAVFSSNTSTALIPTSTPSVTLSPVDPSVTLATGISTSTTSVPDSTSSSSVTSTTRVPQSPPTDVRTSTTLVVTVTEEPHITVANPVTITTADDAGPTVVDFPITTNDRSRDPLITAAPVSETTIAPPLPRTVLASSMSGISDDFASVLPIIDAWVEKPSPSLQTQAVKGIDGVEDDIEHFIKVLGGELPPSCDSLRKRGLIDGALNIAKDIAGAAGDVAGKLLRQLGCIGKITSHLKDAIEKQDIDGVKKMMHDLIAPENIADTPVLDPTSKPPGPDNNDDDNHNEDRNEHHSNDDFGDKDNGNNAEDDSDDTDDESDEDNGNSSTSTSQTTTTTSCTSEGTVYHVTVLCEPTPVTFGDSTTSTTACYPTTTITTSGCSVTATTTTVTSTPTSLELCMPGTCGSACSYGHGGWMTLSTLDCVKVPTVAVSALPTESQISHRRVPPVIPPAIHRRAFSFVKRDDDNDFIDEDGPNDDVEPVDYDDDEPMDNNDFFDDDEPLAEQVPSDLPAIGEMQHEDLYRVYKFLTANDKWTVVMDDTAVSGEWWPYEPYGEKPARIAIGMPGLYGCTAIFIVSNKGVYTAHFWEWPVFWSDQQGLQETTDEHFKKYTVDALLQGGNEFPDVQITLPDLMGTDERPGPLHPFNLPKVYVITPWSEEGSALVQYPERTHWLGSQITAFLYQIYEGEVPDGANYEVYGYLRTSKYSIYSDDDHIGKVLLDASPYYRFDVPDLQRYHRVGRYRLWVMGVSVKDALFYAEWNSLRPTIDQVQRRDVPLDNHRLCPIPIPSLTSSPIPTPAPTQLCEPGDCGDVCSAGGGAWVTLSPVDCGNIPTTTVTALPTESQTYNSVIDLSIRRREYELLRREDDNVKPLPNTQQEHLIDIYRRLTSETAWFNFPRVSTAGMWFAFPEKASTVLGIKGLYGCTSVIIVSSKGVYISHIWEKPTFINRDEEGRIYETDEEYFKKYSFDALTQGGEEFDNVEPISSLVGTLANPGPLHPKNTPRVFVVTHTTEDGKRLEYEYRVSLLAELFTAFLYQSSAWGIPQGADGQTVGYQPGPRDLAEGDNAHWGKVILEVSPIDHVLQAGNQHVAVGRYRLWVSGTRVDDTEFWTFPHVPAQVQQRDVSYNEVCPMITSSSTASPNPSTFITTTSVRPVNPPGQPPGFTLPTYVPPKPTNNAEGTLSANMDLVSERICFEEDDFVPAKLDQANVEDVAELCRDGQGPINDNTMLGPDDERIEYSLASGNSPHEEPWYVVDVEWVKGCEGPAQNVHHPMVGRNCHQLIVDNFSMKNCKTKYGYGGSIVIGCLRYTSQLRGGGIKGVQVSRPEDLDSSGSSSSTESGAAEPLPSAKSLVKETVCLLDSDPINIKNDSLVDELIEKCEGDGISKHDMSLGPSDKIEWIVGGLPKSTEIYYSIVSWEKGCEGPNQNPVTPMVGLTCKDITKKHFELGCIRPGNVGVGGTTVVGCLRYQSYMGGYPLGELHEGAMPEA</sequence>
<keyword evidence="2" id="KW-0732">Signal</keyword>
<dbReference type="RefSeq" id="XP_663738.1">
    <property type="nucleotide sequence ID" value="XM_658646.1"/>
</dbReference>
<feature type="chain" id="PRO_5010179228" evidence="2">
    <location>
        <begin position="22"/>
        <end position="1720"/>
    </location>
</feature>
<feature type="compositionally biased region" description="Low complexity" evidence="1">
    <location>
        <begin position="555"/>
        <end position="570"/>
    </location>
</feature>
<feature type="compositionally biased region" description="Low complexity" evidence="1">
    <location>
        <begin position="268"/>
        <end position="299"/>
    </location>
</feature>
<reference evidence="4" key="1">
    <citation type="journal article" date="2005" name="Nature">
        <title>Sequencing of Aspergillus nidulans and comparative analysis with A. fumigatus and A. oryzae.</title>
        <authorList>
            <person name="Galagan J.E."/>
            <person name="Calvo S.E."/>
            <person name="Cuomo C."/>
            <person name="Ma L.J."/>
            <person name="Wortman J.R."/>
            <person name="Batzoglou S."/>
            <person name="Lee S.I."/>
            <person name="Basturkmen M."/>
            <person name="Spevak C.C."/>
            <person name="Clutterbuck J."/>
            <person name="Kapitonov V."/>
            <person name="Jurka J."/>
            <person name="Scazzocchio C."/>
            <person name="Farman M."/>
            <person name="Butler J."/>
            <person name="Purcell S."/>
            <person name="Harris S."/>
            <person name="Braus G.H."/>
            <person name="Draht O."/>
            <person name="Busch S."/>
            <person name="D'Enfert C."/>
            <person name="Bouchier C."/>
            <person name="Goldman G.H."/>
            <person name="Bell-Pedersen D."/>
            <person name="Griffiths-Jones S."/>
            <person name="Doonan J.H."/>
            <person name="Yu J."/>
            <person name="Vienken K."/>
            <person name="Pain A."/>
            <person name="Freitag M."/>
            <person name="Selker E.U."/>
            <person name="Archer D.B."/>
            <person name="Penalva M.A."/>
            <person name="Oakley B.R."/>
            <person name="Momany M."/>
            <person name="Tanaka T."/>
            <person name="Kumagai T."/>
            <person name="Asai K."/>
            <person name="Machida M."/>
            <person name="Nierman W.C."/>
            <person name="Denning D.W."/>
            <person name="Caddick M."/>
            <person name="Hynes M."/>
            <person name="Paoletti M."/>
            <person name="Fischer R."/>
            <person name="Miller B."/>
            <person name="Dyer P."/>
            <person name="Sachs M.S."/>
            <person name="Osmani S.A."/>
            <person name="Birren B.W."/>
        </authorList>
    </citation>
    <scope>NUCLEOTIDE SEQUENCE [LARGE SCALE GENOMIC DNA]</scope>
    <source>
        <strain evidence="4">FGSC A4 / ATCC 38163 / CBS 112.46 / NRRL 194 / M139</strain>
    </source>
</reference>
<feature type="region of interest" description="Disordered" evidence="1">
    <location>
        <begin position="491"/>
        <end position="570"/>
    </location>
</feature>